<dbReference type="EMBL" id="JGDS01000041">
    <property type="protein sequence ID" value="EXZ74407.1"/>
    <property type="molecule type" value="Genomic_DNA"/>
</dbReference>
<protein>
    <submittedName>
        <fullName evidence="2">Meiotically up-regulated protein 113 family protein</fullName>
    </submittedName>
</protein>
<evidence type="ECO:0000259" key="1">
    <source>
        <dbReference type="SMART" id="SM00974"/>
    </source>
</evidence>
<evidence type="ECO:0000313" key="3">
    <source>
        <dbReference type="Proteomes" id="UP000020938"/>
    </source>
</evidence>
<dbReference type="SMART" id="SM00974">
    <property type="entry name" value="T5orf172"/>
    <property type="match status" value="1"/>
</dbReference>
<organism evidence="2 3">
    <name type="scientific">Bacteroides fragilis str. 3976T8</name>
    <dbReference type="NCBI Taxonomy" id="1339314"/>
    <lineage>
        <taxon>Bacteria</taxon>
        <taxon>Pseudomonadati</taxon>
        <taxon>Bacteroidota</taxon>
        <taxon>Bacteroidia</taxon>
        <taxon>Bacteroidales</taxon>
        <taxon>Bacteroidaceae</taxon>
        <taxon>Bacteroides</taxon>
    </lineage>
</organism>
<proteinExistence type="predicted"/>
<feature type="domain" description="Bacteriophage T5 Orf172 DNA-binding" evidence="1">
    <location>
        <begin position="17"/>
        <end position="99"/>
    </location>
</feature>
<dbReference type="PATRIC" id="fig|1339314.3.peg.1499"/>
<dbReference type="InterPro" id="IPR018306">
    <property type="entry name" value="Phage_T5_Orf172_DNA-bd"/>
</dbReference>
<dbReference type="RefSeq" id="WP_014774688.1">
    <property type="nucleotide sequence ID" value="NZ_JGDS01000041.1"/>
</dbReference>
<dbReference type="Proteomes" id="UP000020938">
    <property type="component" value="Unassembled WGS sequence"/>
</dbReference>
<dbReference type="AlphaFoldDB" id="A0A016C0C6"/>
<dbReference type="GeneID" id="69478890"/>
<gene>
    <name evidence="2" type="ORF">M123_1274</name>
</gene>
<comment type="caution">
    <text evidence="2">The sequence shown here is derived from an EMBL/GenBank/DDBJ whole genome shotgun (WGS) entry which is preliminary data.</text>
</comment>
<dbReference type="Pfam" id="PF10544">
    <property type="entry name" value="T5orf172"/>
    <property type="match status" value="1"/>
</dbReference>
<sequence>MVKTNEPGYVYILTNPSFREDWVKIGKSARPVDIRSKELDNTAVPLPFEIYATIQTVKYNDVEKHVHKTIDRLTDLRIRQNREFFNVPPQIALDIFNDIAKMIDDAVVTVYVDNKPVCHNEKDSLPVVQKRTVKRGRFKFSMVGIKIGECVTFMPTNTEVKVASDDSVEYQGRIYKLSPFVGTFMPEEKRNTSGAYQGAKYFSYKGKVLDDLRSIIESNIPLPESDVIQNNIEQ</sequence>
<evidence type="ECO:0000313" key="2">
    <source>
        <dbReference type="EMBL" id="EXZ74407.1"/>
    </source>
</evidence>
<accession>A0A016C0C6</accession>
<reference evidence="2 3" key="1">
    <citation type="submission" date="2014-02" db="EMBL/GenBank/DDBJ databases">
        <authorList>
            <person name="Sears C."/>
            <person name="Carroll K."/>
            <person name="Sack B.R."/>
            <person name="Qadri F."/>
            <person name="Myers L.L."/>
            <person name="Chung G.-T."/>
            <person name="Escheverria P."/>
            <person name="Fraser C.M."/>
            <person name="Sadzewicz L."/>
            <person name="Shefchek K.A."/>
            <person name="Tallon L."/>
            <person name="Das S.P."/>
            <person name="Daugherty S."/>
            <person name="Mongodin E.F."/>
        </authorList>
    </citation>
    <scope>NUCLEOTIDE SEQUENCE [LARGE SCALE GENOMIC DNA]</scope>
    <source>
        <strain evidence="2 3">3976T8</strain>
    </source>
</reference>
<name>A0A016C0C6_BACFG</name>